<accession>K1JHT1</accession>
<dbReference type="EMBL" id="AGWR01000039">
    <property type="protein sequence ID" value="EKB26123.1"/>
    <property type="molecule type" value="Genomic_DNA"/>
</dbReference>
<organism evidence="1 2">
    <name type="scientific">Aeromonas dhakensis</name>
    <dbReference type="NCBI Taxonomy" id="196024"/>
    <lineage>
        <taxon>Bacteria</taxon>
        <taxon>Pseudomonadati</taxon>
        <taxon>Pseudomonadota</taxon>
        <taxon>Gammaproteobacteria</taxon>
        <taxon>Aeromonadales</taxon>
        <taxon>Aeromonadaceae</taxon>
        <taxon>Aeromonas</taxon>
    </lineage>
</organism>
<gene>
    <name evidence="1" type="ORF">HMPREF1171_03982</name>
</gene>
<dbReference type="Proteomes" id="UP000005149">
    <property type="component" value="Unassembled WGS sequence"/>
</dbReference>
<dbReference type="PATRIC" id="fig|1073377.4.peg.4043"/>
<dbReference type="AlphaFoldDB" id="K1JHT1"/>
<dbReference type="HOGENOM" id="CLU_3323542_0_0_6"/>
<comment type="caution">
    <text evidence="1">The sequence shown here is derived from an EMBL/GenBank/DDBJ whole genome shotgun (WGS) entry which is preliminary data.</text>
</comment>
<evidence type="ECO:0000313" key="1">
    <source>
        <dbReference type="EMBL" id="EKB26123.1"/>
    </source>
</evidence>
<name>K1JHT1_9GAMM</name>
<reference evidence="1 2" key="1">
    <citation type="submission" date="2012-06" db="EMBL/GenBank/DDBJ databases">
        <title>The Genome Sequence of Aeromonas hydrophila SSU.</title>
        <authorList>
            <consortium name="The Broad Institute Genome Sequencing Platform"/>
            <person name="Earl A."/>
            <person name="Ward D."/>
            <person name="Feldgarden M."/>
            <person name="Gevers D."/>
            <person name="Chopra A."/>
            <person name="Walker B."/>
            <person name="Young S.K."/>
            <person name="Zeng Q."/>
            <person name="Gargeya S."/>
            <person name="Fitzgerald M."/>
            <person name="Haas B."/>
            <person name="Abouelleil A."/>
            <person name="Alvarado L."/>
            <person name="Arachchi H.M."/>
            <person name="Berlin A.M."/>
            <person name="Chapman S.B."/>
            <person name="Goldberg J."/>
            <person name="Griggs A."/>
            <person name="Gujja S."/>
            <person name="Hansen M."/>
            <person name="Howarth C."/>
            <person name="Imamovic A."/>
            <person name="Larimer J."/>
            <person name="McCowan C."/>
            <person name="Montmayeur A."/>
            <person name="Murphy C."/>
            <person name="Neiman D."/>
            <person name="Pearson M."/>
            <person name="Priest M."/>
            <person name="Roberts A."/>
            <person name="Saif S."/>
            <person name="Shea T."/>
            <person name="Sisk P."/>
            <person name="Sykes S."/>
            <person name="Wortman J."/>
            <person name="Nusbaum C."/>
            <person name="Birren B."/>
        </authorList>
    </citation>
    <scope>NUCLEOTIDE SEQUENCE [LARGE SCALE GENOMIC DNA]</scope>
    <source>
        <strain evidence="1 2">SSU</strain>
    </source>
</reference>
<keyword evidence="2" id="KW-1185">Reference proteome</keyword>
<evidence type="ECO:0000313" key="2">
    <source>
        <dbReference type="Proteomes" id="UP000005149"/>
    </source>
</evidence>
<proteinExistence type="predicted"/>
<protein>
    <submittedName>
        <fullName evidence="1">Uncharacterized protein</fullName>
    </submittedName>
</protein>
<sequence length="38" mass="4255">MNGWQGLWAITQKELRQLARDRLTFGAVAVMIPVGGNR</sequence>